<name>A0A150J2K1_9EURY</name>
<comment type="caution">
    <text evidence="3">The sequence shown here is derived from an EMBL/GenBank/DDBJ whole genome shotgun (WGS) entry which is preliminary data.</text>
</comment>
<evidence type="ECO:0000313" key="6">
    <source>
        <dbReference type="Proteomes" id="UP000092403"/>
    </source>
</evidence>
<evidence type="ECO:0000313" key="5">
    <source>
        <dbReference type="Proteomes" id="UP000092401"/>
    </source>
</evidence>
<dbReference type="Proteomes" id="UP000092401">
    <property type="component" value="Unassembled WGS sequence"/>
</dbReference>
<accession>A0A150IUB9</accession>
<evidence type="ECO:0000313" key="3">
    <source>
        <dbReference type="EMBL" id="KYC51194.1"/>
    </source>
</evidence>
<dbReference type="EMBL" id="LNGE01000085">
    <property type="protein sequence ID" value="KYC44289.1"/>
    <property type="molecule type" value="Genomic_DNA"/>
</dbReference>
<accession>A0A150IH41</accession>
<dbReference type="AlphaFoldDB" id="A0A150J2K1"/>
<organism evidence="3 6">
    <name type="scientific">Candidatus Methanofastidiosum methylothiophilum</name>
    <dbReference type="NCBI Taxonomy" id="1705564"/>
    <lineage>
        <taxon>Archaea</taxon>
        <taxon>Methanobacteriati</taxon>
        <taxon>Methanobacteriota</taxon>
        <taxon>Stenosarchaea group</taxon>
        <taxon>Candidatus Methanofastidiosia</taxon>
        <taxon>Candidatus Methanofastidiosales</taxon>
        <taxon>Candidatus Methanofastidiosaceae</taxon>
        <taxon>Candidatus Methanofastidiosum</taxon>
    </lineage>
</organism>
<dbReference type="Proteomes" id="UP000091929">
    <property type="component" value="Unassembled WGS sequence"/>
</dbReference>
<proteinExistence type="predicted"/>
<dbReference type="Proteomes" id="UP000092403">
    <property type="component" value="Unassembled WGS sequence"/>
</dbReference>
<reference evidence="4 5" key="1">
    <citation type="journal article" date="2016" name="ISME J.">
        <title>Chasing the elusive Euryarchaeota class WSA2: genomes reveal a uniquely fastidious methyl-reducing methanogen.</title>
        <authorList>
            <person name="Nobu M.K."/>
            <person name="Narihiro T."/>
            <person name="Kuroda K."/>
            <person name="Mei R."/>
            <person name="Liu W.T."/>
        </authorList>
    </citation>
    <scope>NUCLEOTIDE SEQUENCE [LARGE SCALE GENOMIC DNA]</scope>
    <source>
        <strain evidence="1">B03fssc0709_Meth_Bin005</strain>
        <strain evidence="2">B15fssc0709_Meth_Bin003</strain>
        <strain evidence="3">BMIXfssc0709_Meth_Bin006</strain>
    </source>
</reference>
<gene>
    <name evidence="1" type="ORF">APG10_01834</name>
    <name evidence="2" type="ORF">APG11_00111</name>
    <name evidence="3" type="ORF">APG12_00320</name>
</gene>
<protein>
    <submittedName>
        <fullName evidence="3">Uncharacterized protein</fullName>
    </submittedName>
</protein>
<evidence type="ECO:0000313" key="2">
    <source>
        <dbReference type="EMBL" id="KYC48601.1"/>
    </source>
</evidence>
<sequence length="83" mass="9461">MNGKKFVCGNEIIAAWKSETGWHFFATEVSEIRRVEDETGGSIINGKPENDIIYYGLVLGPTEEWGCFSGRELEMDQRVEKIF</sequence>
<accession>A0A150J2K1</accession>
<dbReference type="EMBL" id="LNJC01000003">
    <property type="protein sequence ID" value="KYC51194.1"/>
    <property type="molecule type" value="Genomic_DNA"/>
</dbReference>
<dbReference type="EMBL" id="LNGF01000002">
    <property type="protein sequence ID" value="KYC48601.1"/>
    <property type="molecule type" value="Genomic_DNA"/>
</dbReference>
<evidence type="ECO:0000313" key="4">
    <source>
        <dbReference type="Proteomes" id="UP000091929"/>
    </source>
</evidence>
<evidence type="ECO:0000313" key="1">
    <source>
        <dbReference type="EMBL" id="KYC44289.1"/>
    </source>
</evidence>